<sequence>MSTTAARPLVLRLTLCDPPAGVPFAVQLGRDELLPPTRVTKDRIVFDVPVELVETATGVARLRGAAIQGPASGRFLYVASGTRAGDLASPWNRRAKVPLTPMPIPQLLAAASGEAVTLHAAIAGTAKDGGPAAASIPLLRGWSLSAATG</sequence>
<name>A0A3D4V7Z1_9BACT</name>
<evidence type="ECO:0000313" key="1">
    <source>
        <dbReference type="EMBL" id="HCT56447.1"/>
    </source>
</evidence>
<dbReference type="EMBL" id="DPIY01000005">
    <property type="protein sequence ID" value="HCT56447.1"/>
    <property type="molecule type" value="Genomic_DNA"/>
</dbReference>
<proteinExistence type="predicted"/>
<comment type="caution">
    <text evidence="1">The sequence shown here is derived from an EMBL/GenBank/DDBJ whole genome shotgun (WGS) entry which is preliminary data.</text>
</comment>
<gene>
    <name evidence="1" type="ORF">DGD08_04455</name>
</gene>
<dbReference type="AlphaFoldDB" id="A0A3D4V7Z1"/>
<reference evidence="1 2" key="1">
    <citation type="journal article" date="2018" name="Nat. Biotechnol.">
        <title>A standardized bacterial taxonomy based on genome phylogeny substantially revises the tree of life.</title>
        <authorList>
            <person name="Parks D.H."/>
            <person name="Chuvochina M."/>
            <person name="Waite D.W."/>
            <person name="Rinke C."/>
            <person name="Skarshewski A."/>
            <person name="Chaumeil P.A."/>
            <person name="Hugenholtz P."/>
        </authorList>
    </citation>
    <scope>NUCLEOTIDE SEQUENCE [LARGE SCALE GENOMIC DNA]</scope>
    <source>
        <strain evidence="1">UBA8844</strain>
    </source>
</reference>
<evidence type="ECO:0000313" key="2">
    <source>
        <dbReference type="Proteomes" id="UP000264071"/>
    </source>
</evidence>
<organism evidence="1 2">
    <name type="scientific">Gemmatimonas aurantiaca</name>
    <dbReference type="NCBI Taxonomy" id="173480"/>
    <lineage>
        <taxon>Bacteria</taxon>
        <taxon>Pseudomonadati</taxon>
        <taxon>Gemmatimonadota</taxon>
        <taxon>Gemmatimonadia</taxon>
        <taxon>Gemmatimonadales</taxon>
        <taxon>Gemmatimonadaceae</taxon>
        <taxon>Gemmatimonas</taxon>
    </lineage>
</organism>
<dbReference type="OMA" id="PNCATVK"/>
<dbReference type="Pfam" id="PF19452">
    <property type="entry name" value="DUF5990"/>
    <property type="match status" value="1"/>
</dbReference>
<dbReference type="Proteomes" id="UP000264071">
    <property type="component" value="Unassembled WGS sequence"/>
</dbReference>
<accession>A0A3D4V7Z1</accession>
<dbReference type="InterPro" id="IPR046032">
    <property type="entry name" value="DUF5990"/>
</dbReference>
<protein>
    <submittedName>
        <fullName evidence="1">Uncharacterized protein</fullName>
    </submittedName>
</protein>